<dbReference type="InterPro" id="IPR027461">
    <property type="entry name" value="Carboxypeptidase_A_C_sf"/>
</dbReference>
<evidence type="ECO:0000259" key="7">
    <source>
        <dbReference type="Pfam" id="PF02016"/>
    </source>
</evidence>
<dbReference type="SUPFAM" id="SSF52317">
    <property type="entry name" value="Class I glutamine amidotransferase-like"/>
    <property type="match status" value="1"/>
</dbReference>
<dbReference type="Pfam" id="PF17676">
    <property type="entry name" value="Peptidase_S66C"/>
    <property type="match status" value="1"/>
</dbReference>
<dbReference type="PIRSF" id="PIRSF028757">
    <property type="entry name" value="LD-carboxypeptidase"/>
    <property type="match status" value="1"/>
</dbReference>
<feature type="active site" description="Nucleophile" evidence="6">
    <location>
        <position position="112"/>
    </location>
</feature>
<dbReference type="InterPro" id="IPR027478">
    <property type="entry name" value="LdcA_N"/>
</dbReference>
<proteinExistence type="inferred from homology"/>
<reference evidence="9 10" key="1">
    <citation type="submission" date="2020-08" db="EMBL/GenBank/DDBJ databases">
        <title>Genomic Encyclopedia of Type Strains, Phase III (KMG-III): the genomes of soil and plant-associated and newly described type strains.</title>
        <authorList>
            <person name="Whitman W."/>
        </authorList>
    </citation>
    <scope>NUCLEOTIDE SEQUENCE [LARGE SCALE GENOMIC DNA]</scope>
    <source>
        <strain evidence="9 10">CECT 8640</strain>
    </source>
</reference>
<dbReference type="Pfam" id="PF02016">
    <property type="entry name" value="Peptidase_S66"/>
    <property type="match status" value="1"/>
</dbReference>
<protein>
    <submittedName>
        <fullName evidence="9">Muramoyltetrapeptide carboxypeptidase</fullName>
        <ecNumber evidence="9">3.4.17.13</ecNumber>
    </submittedName>
</protein>
<name>A0A841CCJ5_9PSEU</name>
<dbReference type="InterPro" id="IPR040921">
    <property type="entry name" value="Peptidase_S66C"/>
</dbReference>
<dbReference type="InterPro" id="IPR003507">
    <property type="entry name" value="S66_fam"/>
</dbReference>
<keyword evidence="5" id="KW-0720">Serine protease</keyword>
<dbReference type="InterPro" id="IPR029062">
    <property type="entry name" value="Class_I_gatase-like"/>
</dbReference>
<evidence type="ECO:0000256" key="1">
    <source>
        <dbReference type="ARBA" id="ARBA00010233"/>
    </source>
</evidence>
<feature type="active site" description="Charge relay system" evidence="6">
    <location>
        <position position="195"/>
    </location>
</feature>
<keyword evidence="3" id="KW-0645">Protease</keyword>
<evidence type="ECO:0000256" key="3">
    <source>
        <dbReference type="ARBA" id="ARBA00022670"/>
    </source>
</evidence>
<dbReference type="InterPro" id="IPR040449">
    <property type="entry name" value="Peptidase_S66_N"/>
</dbReference>
<dbReference type="SUPFAM" id="SSF141986">
    <property type="entry name" value="LD-carboxypeptidase A C-terminal domain-like"/>
    <property type="match status" value="1"/>
</dbReference>
<keyword evidence="10" id="KW-1185">Reference proteome</keyword>
<sequence>MTPRPLRAGDRVTVVSPAGPVPAGLLQAGVSWLTTWGLDVRVAPHALDMHPTLPYLAGSDADRARDFEDAWCAPDTAAVLCARGGYGSQRIVDLVDWDLVLSSRPKAFVGSSDITALHEPLWHAGVPTWFGPMIGTGAFVYDPAARDRLRRALFEGVTTFHGVTVAPGTARGVAVGGNVSLLGAPPPDGAIAWLEDVGEEPYRLDRMLTSLLRGDWFADVAGIVLGSWTDCGDVADVLHDRLGGLGVPIIGSVPFGHCAGQHTVPFGVTVELDADAGVVKVLE</sequence>
<feature type="domain" description="LD-carboxypeptidase N-terminal" evidence="7">
    <location>
        <begin position="12"/>
        <end position="131"/>
    </location>
</feature>
<comment type="similarity">
    <text evidence="1">Belongs to the peptidase S66 family.</text>
</comment>
<dbReference type="Proteomes" id="UP000547510">
    <property type="component" value="Unassembled WGS sequence"/>
</dbReference>
<dbReference type="GO" id="GO:0106415">
    <property type="term" value="F:muramoyltetrapeptide carboxypeptidase activity"/>
    <property type="evidence" value="ECO:0007669"/>
    <property type="project" value="UniProtKB-EC"/>
</dbReference>
<evidence type="ECO:0000256" key="5">
    <source>
        <dbReference type="ARBA" id="ARBA00022825"/>
    </source>
</evidence>
<dbReference type="EMBL" id="JACHJN010000001">
    <property type="protein sequence ID" value="MBB5953476.1"/>
    <property type="molecule type" value="Genomic_DNA"/>
</dbReference>
<evidence type="ECO:0000313" key="9">
    <source>
        <dbReference type="EMBL" id="MBB5953476.1"/>
    </source>
</evidence>
<evidence type="ECO:0000256" key="6">
    <source>
        <dbReference type="PIRSR" id="PIRSR028757-1"/>
    </source>
</evidence>
<evidence type="ECO:0000256" key="2">
    <source>
        <dbReference type="ARBA" id="ARBA00022645"/>
    </source>
</evidence>
<accession>A0A841CCJ5</accession>
<evidence type="ECO:0000313" key="10">
    <source>
        <dbReference type="Proteomes" id="UP000547510"/>
    </source>
</evidence>
<organism evidence="9 10">
    <name type="scientific">Saccharothrix tamanrassetensis</name>
    <dbReference type="NCBI Taxonomy" id="1051531"/>
    <lineage>
        <taxon>Bacteria</taxon>
        <taxon>Bacillati</taxon>
        <taxon>Actinomycetota</taxon>
        <taxon>Actinomycetes</taxon>
        <taxon>Pseudonocardiales</taxon>
        <taxon>Pseudonocardiaceae</taxon>
        <taxon>Saccharothrix</taxon>
    </lineage>
</organism>
<comment type="caution">
    <text evidence="9">The sequence shown here is derived from an EMBL/GenBank/DDBJ whole genome shotgun (WGS) entry which is preliminary data.</text>
</comment>
<keyword evidence="4 9" id="KW-0378">Hydrolase</keyword>
<dbReference type="Gene3D" id="3.40.50.10740">
    <property type="entry name" value="Class I glutamine amidotransferase-like"/>
    <property type="match status" value="1"/>
</dbReference>
<dbReference type="AlphaFoldDB" id="A0A841CCJ5"/>
<dbReference type="GO" id="GO:0008236">
    <property type="term" value="F:serine-type peptidase activity"/>
    <property type="evidence" value="ECO:0007669"/>
    <property type="project" value="UniProtKB-KW"/>
</dbReference>
<dbReference type="GO" id="GO:0006508">
    <property type="term" value="P:proteolysis"/>
    <property type="evidence" value="ECO:0007669"/>
    <property type="project" value="UniProtKB-KW"/>
</dbReference>
<dbReference type="RefSeq" id="WP_184687080.1">
    <property type="nucleotide sequence ID" value="NZ_JACHJN010000001.1"/>
</dbReference>
<dbReference type="Gene3D" id="3.50.30.60">
    <property type="entry name" value="LD-carboxypeptidase A C-terminal domain-like"/>
    <property type="match status" value="1"/>
</dbReference>
<keyword evidence="2 9" id="KW-0121">Carboxypeptidase</keyword>
<feature type="domain" description="LD-carboxypeptidase C-terminal" evidence="8">
    <location>
        <begin position="172"/>
        <end position="272"/>
    </location>
</feature>
<dbReference type="PANTHER" id="PTHR30237:SF2">
    <property type="entry name" value="MUREIN TETRAPEPTIDE CARBOXYPEPTIDASE"/>
    <property type="match status" value="1"/>
</dbReference>
<feature type="active site" description="Charge relay system" evidence="6">
    <location>
        <position position="257"/>
    </location>
</feature>
<dbReference type="PANTHER" id="PTHR30237">
    <property type="entry name" value="MURAMOYLTETRAPEPTIDE CARBOXYPEPTIDASE"/>
    <property type="match status" value="1"/>
</dbReference>
<dbReference type="EC" id="3.4.17.13" evidence="9"/>
<gene>
    <name evidence="9" type="ORF">FHS29_000046</name>
</gene>
<dbReference type="CDD" id="cd07025">
    <property type="entry name" value="Peptidase_S66"/>
    <property type="match status" value="1"/>
</dbReference>
<evidence type="ECO:0000256" key="4">
    <source>
        <dbReference type="ARBA" id="ARBA00022801"/>
    </source>
</evidence>
<evidence type="ECO:0000259" key="8">
    <source>
        <dbReference type="Pfam" id="PF17676"/>
    </source>
</evidence>